<accession>A0ACB7YU84</accession>
<evidence type="ECO:0000313" key="2">
    <source>
        <dbReference type="Proteomes" id="UP000828048"/>
    </source>
</evidence>
<evidence type="ECO:0000313" key="1">
    <source>
        <dbReference type="EMBL" id="KAH7856777.1"/>
    </source>
</evidence>
<gene>
    <name evidence="1" type="ORF">Vadar_005489</name>
</gene>
<dbReference type="Proteomes" id="UP000828048">
    <property type="component" value="Chromosome 3"/>
</dbReference>
<protein>
    <submittedName>
        <fullName evidence="1">Uncharacterized protein</fullName>
    </submittedName>
</protein>
<proteinExistence type="predicted"/>
<keyword evidence="2" id="KW-1185">Reference proteome</keyword>
<organism evidence="1 2">
    <name type="scientific">Vaccinium darrowii</name>
    <dbReference type="NCBI Taxonomy" id="229202"/>
    <lineage>
        <taxon>Eukaryota</taxon>
        <taxon>Viridiplantae</taxon>
        <taxon>Streptophyta</taxon>
        <taxon>Embryophyta</taxon>
        <taxon>Tracheophyta</taxon>
        <taxon>Spermatophyta</taxon>
        <taxon>Magnoliopsida</taxon>
        <taxon>eudicotyledons</taxon>
        <taxon>Gunneridae</taxon>
        <taxon>Pentapetalae</taxon>
        <taxon>asterids</taxon>
        <taxon>Ericales</taxon>
        <taxon>Ericaceae</taxon>
        <taxon>Vaccinioideae</taxon>
        <taxon>Vaccinieae</taxon>
        <taxon>Vaccinium</taxon>
    </lineage>
</organism>
<sequence>MVGAQCATFCPPATNPFPPPRKPVIVLSSISNPFPSKPTKRKNSLRQKLLKTSTNPVIPKTPSTTSVIPFESPQEQTPLAKESEETQELQSLTSEATAGIVRGKFSNFPTRWVLLFSVGAFIFQAIRAVWASGLVNSDQKDENLDSGRESRVSESGLDGNGEEISVVFLRGSDDPLRGRLWFRQVGNGFVGGSVFEERINEIRAMAREAREKERLDSIVNGDDNVDGVRTGIDMEVYSELVNLRKSLQKTSEKAKDEKKPLVSRKTDELRSPLITPKKLRSPLSNLPDKPKGFNSSDKRSITRNTNSSSVVEGGSIRNESVDCENVDLLDKGHKLGNGKAKENFGNGNRVAKLESGNGNDIRRPLVKGVSSSNSTIGSKVEGRDSDDKADLWWLSLPYVLVICCHDVDGAKGLFTLESKGDSSHTIAFEDQGDATNFCYLLQSSFEDLGDFSAEIVPVPTEELNEAGSSDNMKVIVVKKGELKLYAGQPLEEVEMALLSLVQ</sequence>
<reference evidence="1 2" key="1">
    <citation type="journal article" date="2021" name="Hortic Res">
        <title>High-quality reference genome and annotation aids understanding of berry development for evergreen blueberry (Vaccinium darrowii).</title>
        <authorList>
            <person name="Yu J."/>
            <person name="Hulse-Kemp A.M."/>
            <person name="Babiker E."/>
            <person name="Staton M."/>
        </authorList>
    </citation>
    <scope>NUCLEOTIDE SEQUENCE [LARGE SCALE GENOMIC DNA]</scope>
    <source>
        <strain evidence="2">cv. NJ 8807/NJ 8810</strain>
        <tissue evidence="1">Young leaf</tissue>
    </source>
</reference>
<name>A0ACB7YU84_9ERIC</name>
<dbReference type="EMBL" id="CM037153">
    <property type="protein sequence ID" value="KAH7856777.1"/>
    <property type="molecule type" value="Genomic_DNA"/>
</dbReference>
<comment type="caution">
    <text evidence="1">The sequence shown here is derived from an EMBL/GenBank/DDBJ whole genome shotgun (WGS) entry which is preliminary data.</text>
</comment>